<dbReference type="PANTHER" id="PTHR13939">
    <property type="entry name" value="NICOTINAMIDE-NUCLEOTIDE AMIDOHYDROLASE PNCC"/>
    <property type="match status" value="1"/>
</dbReference>
<name>A0A382AMN3_9ZZZZ</name>
<evidence type="ECO:0000259" key="1">
    <source>
        <dbReference type="SMART" id="SM00852"/>
    </source>
</evidence>
<dbReference type="AlphaFoldDB" id="A0A382AMN3"/>
<reference evidence="2" key="1">
    <citation type="submission" date="2018-05" db="EMBL/GenBank/DDBJ databases">
        <authorList>
            <person name="Lanie J.A."/>
            <person name="Ng W.-L."/>
            <person name="Kazmierczak K.M."/>
            <person name="Andrzejewski T.M."/>
            <person name="Davidsen T.M."/>
            <person name="Wayne K.J."/>
            <person name="Tettelin H."/>
            <person name="Glass J.I."/>
            <person name="Rusch D."/>
            <person name="Podicherti R."/>
            <person name="Tsui H.-C.T."/>
            <person name="Winkler M.E."/>
        </authorList>
    </citation>
    <scope>NUCLEOTIDE SEQUENCE</scope>
</reference>
<dbReference type="Gene3D" id="3.40.980.10">
    <property type="entry name" value="MoaB/Mog-like domain"/>
    <property type="match status" value="1"/>
</dbReference>
<accession>A0A382AMN3</accession>
<organism evidence="2">
    <name type="scientific">marine metagenome</name>
    <dbReference type="NCBI Taxonomy" id="408172"/>
    <lineage>
        <taxon>unclassified sequences</taxon>
        <taxon>metagenomes</taxon>
        <taxon>ecological metagenomes</taxon>
    </lineage>
</organism>
<dbReference type="InterPro" id="IPR050101">
    <property type="entry name" value="CinA"/>
</dbReference>
<dbReference type="EMBL" id="UINC01025869">
    <property type="protein sequence ID" value="SVB02273.1"/>
    <property type="molecule type" value="Genomic_DNA"/>
</dbReference>
<dbReference type="InterPro" id="IPR001453">
    <property type="entry name" value="MoaB/Mog_dom"/>
</dbReference>
<dbReference type="Pfam" id="PF24102">
    <property type="entry name" value="FLAD1_M"/>
    <property type="match status" value="1"/>
</dbReference>
<evidence type="ECO:0000313" key="2">
    <source>
        <dbReference type="EMBL" id="SVB02273.1"/>
    </source>
</evidence>
<dbReference type="InterPro" id="IPR056596">
    <property type="entry name" value="FLAD1_M"/>
</dbReference>
<dbReference type="SMART" id="SM00852">
    <property type="entry name" value="MoCF_biosynth"/>
    <property type="match status" value="1"/>
</dbReference>
<gene>
    <name evidence="2" type="ORF">METZ01_LOCUS155127</name>
</gene>
<feature type="domain" description="MoaB/Mog" evidence="1">
    <location>
        <begin position="4"/>
        <end position="164"/>
    </location>
</feature>
<dbReference type="CDD" id="cd00885">
    <property type="entry name" value="cinA"/>
    <property type="match status" value="1"/>
</dbReference>
<dbReference type="PANTHER" id="PTHR13939:SF0">
    <property type="entry name" value="NMN AMIDOHYDROLASE-LIKE PROTEIN YFAY"/>
    <property type="match status" value="1"/>
</dbReference>
<sequence length="236" mass="26517">MKAALIIIGNEILSGRTQDKNLSYLANWLNEIGIQLSEVRIIRDEEKIIIETVNYLRKTYNYVFTTGGIGPTHDDITSLSIARAFNVDLEINDKALSILKEYYKNSELTDARMKMTMMPKGAELVDNPISRAPGFKMENVFVMAGIPLIMQGMLEGARQYLKGGDVIKTTSVDVFTPESNVAEDLAQLQNKFPNVEIGSYPFSKENKFGTSLVLRSKDEELLNNCKLELLKIVDKL</sequence>
<dbReference type="InterPro" id="IPR036425">
    <property type="entry name" value="MoaB/Mog-like_dom_sf"/>
</dbReference>
<dbReference type="SUPFAM" id="SSF53218">
    <property type="entry name" value="Molybdenum cofactor biosynthesis proteins"/>
    <property type="match status" value="1"/>
</dbReference>
<protein>
    <recommendedName>
        <fullName evidence="1">MoaB/Mog domain-containing protein</fullName>
    </recommendedName>
</protein>
<dbReference type="Pfam" id="PF00994">
    <property type="entry name" value="MoCF_biosynth"/>
    <property type="match status" value="1"/>
</dbReference>
<proteinExistence type="predicted"/>